<dbReference type="PANTHER" id="PTHR47992">
    <property type="entry name" value="PROTEIN PHOSPHATASE"/>
    <property type="match status" value="1"/>
</dbReference>
<protein>
    <submittedName>
        <fullName evidence="2">Protein phosphatase 2C domain-containing protein</fullName>
    </submittedName>
</protein>
<accession>A0A9D2DST6</accession>
<dbReference type="InterPro" id="IPR036457">
    <property type="entry name" value="PPM-type-like_dom_sf"/>
</dbReference>
<dbReference type="GO" id="GO:0004722">
    <property type="term" value="F:protein serine/threonine phosphatase activity"/>
    <property type="evidence" value="ECO:0007669"/>
    <property type="project" value="InterPro"/>
</dbReference>
<comment type="caution">
    <text evidence="2">The sequence shown here is derived from an EMBL/GenBank/DDBJ whole genome shotgun (WGS) entry which is preliminary data.</text>
</comment>
<dbReference type="SUPFAM" id="SSF81606">
    <property type="entry name" value="PP2C-like"/>
    <property type="match status" value="1"/>
</dbReference>
<feature type="domain" description="PPM-type phosphatase" evidence="1">
    <location>
        <begin position="4"/>
        <end position="251"/>
    </location>
</feature>
<dbReference type="InterPro" id="IPR001932">
    <property type="entry name" value="PPM-type_phosphatase-like_dom"/>
</dbReference>
<dbReference type="PROSITE" id="PS51746">
    <property type="entry name" value="PPM_2"/>
    <property type="match status" value="1"/>
</dbReference>
<evidence type="ECO:0000259" key="1">
    <source>
        <dbReference type="PROSITE" id="PS51746"/>
    </source>
</evidence>
<proteinExistence type="predicted"/>
<gene>
    <name evidence="2" type="ORF">IAA21_07910</name>
</gene>
<name>A0A9D2DST6_9FIRM</name>
<dbReference type="SMART" id="SM00332">
    <property type="entry name" value="PP2Cc"/>
    <property type="match status" value="1"/>
</dbReference>
<organism evidence="2 3">
    <name type="scientific">Candidatus Blautia faecigallinarum</name>
    <dbReference type="NCBI Taxonomy" id="2838488"/>
    <lineage>
        <taxon>Bacteria</taxon>
        <taxon>Bacillati</taxon>
        <taxon>Bacillota</taxon>
        <taxon>Clostridia</taxon>
        <taxon>Lachnospirales</taxon>
        <taxon>Lachnospiraceae</taxon>
        <taxon>Blautia</taxon>
    </lineage>
</organism>
<dbReference type="CDD" id="cd00143">
    <property type="entry name" value="PP2Cc"/>
    <property type="match status" value="1"/>
</dbReference>
<dbReference type="Proteomes" id="UP000824041">
    <property type="component" value="Unassembled WGS sequence"/>
</dbReference>
<dbReference type="EMBL" id="DXBU01000107">
    <property type="protein sequence ID" value="HIZ22701.1"/>
    <property type="molecule type" value="Genomic_DNA"/>
</dbReference>
<reference evidence="2" key="1">
    <citation type="journal article" date="2021" name="PeerJ">
        <title>Extensive microbial diversity within the chicken gut microbiome revealed by metagenomics and culture.</title>
        <authorList>
            <person name="Gilroy R."/>
            <person name="Ravi A."/>
            <person name="Getino M."/>
            <person name="Pursley I."/>
            <person name="Horton D.L."/>
            <person name="Alikhan N.F."/>
            <person name="Baker D."/>
            <person name="Gharbi K."/>
            <person name="Hall N."/>
            <person name="Watson M."/>
            <person name="Adriaenssens E.M."/>
            <person name="Foster-Nyarko E."/>
            <person name="Jarju S."/>
            <person name="Secka A."/>
            <person name="Antonio M."/>
            <person name="Oren A."/>
            <person name="Chaudhuri R.R."/>
            <person name="La Ragione R."/>
            <person name="Hildebrand F."/>
            <person name="Pallen M.J."/>
        </authorList>
    </citation>
    <scope>NUCLEOTIDE SEQUENCE</scope>
    <source>
        <strain evidence="2">14324</strain>
    </source>
</reference>
<dbReference type="AlphaFoldDB" id="A0A9D2DST6"/>
<dbReference type="SMART" id="SM00331">
    <property type="entry name" value="PP2C_SIG"/>
    <property type="match status" value="1"/>
</dbReference>
<dbReference type="InterPro" id="IPR015655">
    <property type="entry name" value="PP2C"/>
</dbReference>
<sequence>MAYRIAYAYTSHVGKIRENNEDNFWCCGDYLNVDNQGMTEVRFGSADQEEFPLLAVFDGMGGESCGEVAAYLAADACQRSHREKGTCAPGEVESFLVESLKNMNRSVCEYARTNRVRSMGTTAAMLGFDQDEIIACNLGDSRIYQSYSQSLIQISTDHILKTATFGKAPLTQYVGIPEESMTLDPALVRMEAVPGIRYLLCSDGLTDMLSDQELKEILAKETTVKKTVETLLQRTLEKGGKDNATIVFCEIQEPSIKSRVKQWFERQKKKK</sequence>
<reference evidence="2" key="2">
    <citation type="submission" date="2021-04" db="EMBL/GenBank/DDBJ databases">
        <authorList>
            <person name="Gilroy R."/>
        </authorList>
    </citation>
    <scope>NUCLEOTIDE SEQUENCE</scope>
    <source>
        <strain evidence="2">14324</strain>
    </source>
</reference>
<dbReference type="Pfam" id="PF13672">
    <property type="entry name" value="PP2C_2"/>
    <property type="match status" value="1"/>
</dbReference>
<evidence type="ECO:0000313" key="3">
    <source>
        <dbReference type="Proteomes" id="UP000824041"/>
    </source>
</evidence>
<dbReference type="Gene3D" id="3.60.40.10">
    <property type="entry name" value="PPM-type phosphatase domain"/>
    <property type="match status" value="1"/>
</dbReference>
<evidence type="ECO:0000313" key="2">
    <source>
        <dbReference type="EMBL" id="HIZ22701.1"/>
    </source>
</evidence>